<evidence type="ECO:0000256" key="1">
    <source>
        <dbReference type="SAM" id="MobiDB-lite"/>
    </source>
</evidence>
<evidence type="ECO:0000313" key="2">
    <source>
        <dbReference type="EMBL" id="KAG2900820.1"/>
    </source>
</evidence>
<dbReference type="AlphaFoldDB" id="A0A8T1KB63"/>
<dbReference type="EMBL" id="RCMK01001143">
    <property type="protein sequence ID" value="KAG2900820.1"/>
    <property type="molecule type" value="Genomic_DNA"/>
</dbReference>
<dbReference type="Proteomes" id="UP000736787">
    <property type="component" value="Unassembled WGS sequence"/>
</dbReference>
<gene>
    <name evidence="2" type="ORF">PC117_g21866</name>
</gene>
<proteinExistence type="predicted"/>
<comment type="caution">
    <text evidence="2">The sequence shown here is derived from an EMBL/GenBank/DDBJ whole genome shotgun (WGS) entry which is preliminary data.</text>
</comment>
<feature type="region of interest" description="Disordered" evidence="1">
    <location>
        <begin position="1"/>
        <end position="58"/>
    </location>
</feature>
<name>A0A8T1KB63_9STRA</name>
<organism evidence="2 3">
    <name type="scientific">Phytophthora cactorum</name>
    <dbReference type="NCBI Taxonomy" id="29920"/>
    <lineage>
        <taxon>Eukaryota</taxon>
        <taxon>Sar</taxon>
        <taxon>Stramenopiles</taxon>
        <taxon>Oomycota</taxon>
        <taxon>Peronosporomycetes</taxon>
        <taxon>Peronosporales</taxon>
        <taxon>Peronosporaceae</taxon>
        <taxon>Phytophthora</taxon>
    </lineage>
</organism>
<evidence type="ECO:0000313" key="3">
    <source>
        <dbReference type="Proteomes" id="UP000736787"/>
    </source>
</evidence>
<accession>A0A8T1KB63</accession>
<feature type="compositionally biased region" description="Basic residues" evidence="1">
    <location>
        <begin position="37"/>
        <end position="51"/>
    </location>
</feature>
<sequence>MSNEDPLSTTAVAQRAASVRVGAAEDSATPPLPSPAKTKKKGRPPRPKALKHLNGASP</sequence>
<protein>
    <submittedName>
        <fullName evidence="2">Uncharacterized protein</fullName>
    </submittedName>
</protein>
<reference evidence="2" key="1">
    <citation type="submission" date="2018-10" db="EMBL/GenBank/DDBJ databases">
        <title>Effector identification in a new, highly contiguous assembly of the strawberry crown rot pathogen Phytophthora cactorum.</title>
        <authorList>
            <person name="Armitage A.D."/>
            <person name="Nellist C.F."/>
            <person name="Bates H."/>
            <person name="Vickerstaff R.J."/>
            <person name="Harrison R.J."/>
        </authorList>
    </citation>
    <scope>NUCLEOTIDE SEQUENCE</scope>
    <source>
        <strain evidence="2">4040</strain>
    </source>
</reference>
<feature type="compositionally biased region" description="Polar residues" evidence="1">
    <location>
        <begin position="1"/>
        <end position="12"/>
    </location>
</feature>